<protein>
    <submittedName>
        <fullName evidence="3">Alpha/beta hydrolase</fullName>
    </submittedName>
</protein>
<dbReference type="GO" id="GO:0016787">
    <property type="term" value="F:hydrolase activity"/>
    <property type="evidence" value="ECO:0007669"/>
    <property type="project" value="UniProtKB-KW"/>
</dbReference>
<dbReference type="PRINTS" id="PR00412">
    <property type="entry name" value="EPOXHYDRLASE"/>
</dbReference>
<name>A0A418WJC3_9PROT</name>
<dbReference type="InterPro" id="IPR029058">
    <property type="entry name" value="AB_hydrolase_fold"/>
</dbReference>
<dbReference type="Proteomes" id="UP000284605">
    <property type="component" value="Unassembled WGS sequence"/>
</dbReference>
<dbReference type="SUPFAM" id="SSF53474">
    <property type="entry name" value="alpha/beta-Hydrolases"/>
    <property type="match status" value="1"/>
</dbReference>
<proteinExistence type="predicted"/>
<evidence type="ECO:0000313" key="4">
    <source>
        <dbReference type="Proteomes" id="UP000284605"/>
    </source>
</evidence>
<reference evidence="3 4" key="1">
    <citation type="submission" date="2018-09" db="EMBL/GenBank/DDBJ databases">
        <authorList>
            <person name="Zhu H."/>
        </authorList>
    </citation>
    <scope>NUCLEOTIDE SEQUENCE [LARGE SCALE GENOMIC DNA]</scope>
    <source>
        <strain evidence="3 4">K1W22B-8</strain>
    </source>
</reference>
<dbReference type="OrthoDB" id="9801400at2"/>
<evidence type="ECO:0000259" key="2">
    <source>
        <dbReference type="Pfam" id="PF00561"/>
    </source>
</evidence>
<feature type="domain" description="AB hydrolase-1" evidence="2">
    <location>
        <begin position="28"/>
        <end position="152"/>
    </location>
</feature>
<dbReference type="Gene3D" id="3.40.50.1820">
    <property type="entry name" value="alpha/beta hydrolase"/>
    <property type="match status" value="1"/>
</dbReference>
<comment type="caution">
    <text evidence="3">The sequence shown here is derived from an EMBL/GenBank/DDBJ whole genome shotgun (WGS) entry which is preliminary data.</text>
</comment>
<evidence type="ECO:0000256" key="1">
    <source>
        <dbReference type="ARBA" id="ARBA00022801"/>
    </source>
</evidence>
<dbReference type="InterPro" id="IPR000639">
    <property type="entry name" value="Epox_hydrolase-like"/>
</dbReference>
<dbReference type="EMBL" id="QYUK01000011">
    <property type="protein sequence ID" value="RJF90060.1"/>
    <property type="molecule type" value="Genomic_DNA"/>
</dbReference>
<keyword evidence="1 3" id="KW-0378">Hydrolase</keyword>
<sequence length="353" mass="38373">MTDPVWERRTVHANGQRINLTIAGTSGPLVLLCHGFPESWYSWRHQLAALAAAGYRAVAMDMVGYGRSSKPSDPAAYGMTELVATCVGTVEALGESTAVIVGHDFGAPVAWTAAWTRPEVFTAVVGMSVPFGARGLGCLPGSPFGEIRPSEAAAQLAGPDRMFYHEYFGLHSEQAAEEADRDLRSWLTSAFYTLSADRPAPPELAGVDLTKLPEAMLREFVGAAMSVPRTQGMRSLLELPETLPTWLDKDALDYFVAEFEYGGLAGPLNYYKNGDRDWEILGQYQGKPLTVPALFIGGDRDIVTIWSQEAIVRAAEVITDLRGTVIIPNCGHWIQQEQPVAANRALIGFLQSL</sequence>
<dbReference type="PANTHER" id="PTHR43329">
    <property type="entry name" value="EPOXIDE HYDROLASE"/>
    <property type="match status" value="1"/>
</dbReference>
<keyword evidence="4" id="KW-1185">Reference proteome</keyword>
<accession>A0A418WJC3</accession>
<organism evidence="3 4">
    <name type="scientific">Oleomonas cavernae</name>
    <dbReference type="NCBI Taxonomy" id="2320859"/>
    <lineage>
        <taxon>Bacteria</taxon>
        <taxon>Pseudomonadati</taxon>
        <taxon>Pseudomonadota</taxon>
        <taxon>Alphaproteobacteria</taxon>
        <taxon>Acetobacterales</taxon>
        <taxon>Acetobacteraceae</taxon>
        <taxon>Oleomonas</taxon>
    </lineage>
</organism>
<dbReference type="AlphaFoldDB" id="A0A418WJC3"/>
<evidence type="ECO:0000313" key="3">
    <source>
        <dbReference type="EMBL" id="RJF90060.1"/>
    </source>
</evidence>
<dbReference type="InterPro" id="IPR000073">
    <property type="entry name" value="AB_hydrolase_1"/>
</dbReference>
<dbReference type="Pfam" id="PF00561">
    <property type="entry name" value="Abhydrolase_1"/>
    <property type="match status" value="1"/>
</dbReference>
<gene>
    <name evidence="3" type="ORF">D3874_17805</name>
</gene>